<dbReference type="GO" id="GO:0016887">
    <property type="term" value="F:ATP hydrolysis activity"/>
    <property type="evidence" value="ECO:0007669"/>
    <property type="project" value="InterPro"/>
</dbReference>
<dbReference type="PANTHER" id="PTHR43790">
    <property type="entry name" value="CARBOHYDRATE TRANSPORT ATP-BINDING PROTEIN MG119-RELATED"/>
    <property type="match status" value="1"/>
</dbReference>
<dbReference type="InterPro" id="IPR017871">
    <property type="entry name" value="ABC_transporter-like_CS"/>
</dbReference>
<proteinExistence type="predicted"/>
<dbReference type="SUPFAM" id="SSF52540">
    <property type="entry name" value="P-loop containing nucleoside triphosphate hydrolases"/>
    <property type="match status" value="1"/>
</dbReference>
<organism evidence="4 5">
    <name type="scientific">Actinospica durhamensis</name>
    <dbReference type="NCBI Taxonomy" id="1508375"/>
    <lineage>
        <taxon>Bacteria</taxon>
        <taxon>Bacillati</taxon>
        <taxon>Actinomycetota</taxon>
        <taxon>Actinomycetes</taxon>
        <taxon>Catenulisporales</taxon>
        <taxon>Actinospicaceae</taxon>
        <taxon>Actinospica</taxon>
    </lineage>
</organism>
<reference evidence="4" key="1">
    <citation type="submission" date="2021-04" db="EMBL/GenBank/DDBJ databases">
        <title>Genome based classification of Actinospica acidithermotolerans sp. nov., an actinobacterium isolated from an Indonesian hot spring.</title>
        <authorList>
            <person name="Kusuma A.B."/>
            <person name="Putra K.E."/>
            <person name="Nafisah S."/>
            <person name="Loh J."/>
            <person name="Nouioui I."/>
            <person name="Goodfellow M."/>
        </authorList>
    </citation>
    <scope>NUCLEOTIDE SEQUENCE</scope>
    <source>
        <strain evidence="4">CSCA 57</strain>
    </source>
</reference>
<evidence type="ECO:0000313" key="4">
    <source>
        <dbReference type="EMBL" id="MBR7838869.1"/>
    </source>
</evidence>
<keyword evidence="1" id="KW-0547">Nucleotide-binding</keyword>
<dbReference type="CDD" id="cd03216">
    <property type="entry name" value="ABC_Carb_Monos_I"/>
    <property type="match status" value="1"/>
</dbReference>
<dbReference type="AlphaFoldDB" id="A0A941F076"/>
<comment type="caution">
    <text evidence="4">The sequence shown here is derived from an EMBL/GenBank/DDBJ whole genome shotgun (WGS) entry which is preliminary data.</text>
</comment>
<dbReference type="PROSITE" id="PS00211">
    <property type="entry name" value="ABC_TRANSPORTER_1"/>
    <property type="match status" value="1"/>
</dbReference>
<dbReference type="InterPro" id="IPR003593">
    <property type="entry name" value="AAA+_ATPase"/>
</dbReference>
<dbReference type="EMBL" id="JAGSOG010000341">
    <property type="protein sequence ID" value="MBR7838869.1"/>
    <property type="molecule type" value="Genomic_DNA"/>
</dbReference>
<evidence type="ECO:0000256" key="2">
    <source>
        <dbReference type="ARBA" id="ARBA00022840"/>
    </source>
</evidence>
<gene>
    <name evidence="4" type="ORF">KDL01_36720</name>
</gene>
<dbReference type="InterPro" id="IPR050107">
    <property type="entry name" value="ABC_carbohydrate_import_ATPase"/>
</dbReference>
<dbReference type="Gene3D" id="3.40.50.300">
    <property type="entry name" value="P-loop containing nucleotide triphosphate hydrolases"/>
    <property type="match status" value="1"/>
</dbReference>
<accession>A0A941F076</accession>
<dbReference type="PANTHER" id="PTHR43790:SF8">
    <property type="entry name" value="SUGAR ABC TRANSPORTER ATP-BINDING PROTEIN"/>
    <property type="match status" value="1"/>
</dbReference>
<evidence type="ECO:0000313" key="5">
    <source>
        <dbReference type="Proteomes" id="UP000675781"/>
    </source>
</evidence>
<name>A0A941F076_9ACTN</name>
<evidence type="ECO:0000259" key="3">
    <source>
        <dbReference type="PROSITE" id="PS50893"/>
    </source>
</evidence>
<feature type="domain" description="ABC transporter" evidence="3">
    <location>
        <begin position="15"/>
        <end position="252"/>
    </location>
</feature>
<keyword evidence="5" id="KW-1185">Reference proteome</keyword>
<sequence length="255" mass="27772">MTEQTDPPEPGTEVLRVERISKRFGPVTALRDVTLSVRTGEVLGLLGDNGAGKSTLIKIVTGFHRPDSGRILIDGREIALRSVAHARSLGIETVYQDLALVDELPVYLNFFLNKELTAGPFLRHTAMRRRAAEALGEIGIDIPSVGAEVRTLSGGQRQAIAVARAVNTAARVLLLDEPLAAMGAREGGQILRLIDRLRTRGDLAVILIAHNYSQVMDVCDRVNLLQHGEITFDRPSAETSVAELLELVHAEYRTA</sequence>
<dbReference type="PROSITE" id="PS50893">
    <property type="entry name" value="ABC_TRANSPORTER_2"/>
    <property type="match status" value="1"/>
</dbReference>
<evidence type="ECO:0000256" key="1">
    <source>
        <dbReference type="ARBA" id="ARBA00022741"/>
    </source>
</evidence>
<dbReference type="Proteomes" id="UP000675781">
    <property type="component" value="Unassembled WGS sequence"/>
</dbReference>
<dbReference type="InterPro" id="IPR027417">
    <property type="entry name" value="P-loop_NTPase"/>
</dbReference>
<dbReference type="GO" id="GO:0005524">
    <property type="term" value="F:ATP binding"/>
    <property type="evidence" value="ECO:0007669"/>
    <property type="project" value="UniProtKB-KW"/>
</dbReference>
<dbReference type="RefSeq" id="WP_212533318.1">
    <property type="nucleotide sequence ID" value="NZ_JAGSOG010000341.1"/>
</dbReference>
<dbReference type="SMART" id="SM00382">
    <property type="entry name" value="AAA"/>
    <property type="match status" value="1"/>
</dbReference>
<dbReference type="InterPro" id="IPR003439">
    <property type="entry name" value="ABC_transporter-like_ATP-bd"/>
</dbReference>
<dbReference type="Pfam" id="PF00005">
    <property type="entry name" value="ABC_tran"/>
    <property type="match status" value="1"/>
</dbReference>
<keyword evidence="2 4" id="KW-0067">ATP-binding</keyword>
<protein>
    <submittedName>
        <fullName evidence="4">Sugar ABC transporter ATP-binding protein</fullName>
    </submittedName>
</protein>